<gene>
    <name evidence="6" type="ORF">NPX13_g6021</name>
</gene>
<dbReference type="InterPro" id="IPR011989">
    <property type="entry name" value="ARM-like"/>
</dbReference>
<dbReference type="AlphaFoldDB" id="A0A9W8NCM0"/>
<comment type="subcellular location">
    <subcellularLocation>
        <location evidence="1">Nucleus</location>
    </subcellularLocation>
</comment>
<sequence>METSLPIPTTLPEVEHLINELYKPNAPETISQIQETLQRLQKSPQGWQLAQSLLARPGDNIKFFGALTIIVKLNTESLSDDDALSVLQNLITWLVHSLSDGSGPIVIRKLCSALVTYYIHYSQTWAKCIRHLIHSLDRNTAVPIEEIGDSAPLEQIISQLDTQKFLAAIWFAATLAEETEKVDTKSPRYIRLHERVLDNANDVAALMAGALVPTSGTPNIPSQREALICLQAWFLYAQRTPKQPLTQLLRALVQPMISCLLVEELYEIAVELLTDTLGNWQSFFTRDHMDSFYALFESDWAQQRYQGLVGGDFDFDAVQFGLFMLAFGDAQMIEMMDPTDTRAQALLAGLAGLLTSQGYPAAEDKIFVPALELWSAFVENLVDMHYSESTNHLPWDKSPLSQVMQVVSYSWQKIQYPSPDVYNSWDSTEKAGFGDARKDVADFLQAVYTISGPPLISLFVDLILRALANNSWAELEAACFCLGALSDCVSEGNSYDDALTKVFGSSLFDLLRQGQSQVPVRARQTCLYLIERYSEYFVRHAEYLPAALNLLFSAVADRHLALPSSKSILTLCSSCRKLLTSEIDAFLEQYNALRNSRELDSLAEERVVGAIAAIIQSLPSEEHKLNAVQRLLTMVGIDVSACLQFKSVEENTLVDQNEPMVSRAFDISQRPNSPVRAHELAMQLAIRALRCLCSIAKGLQAPVDLDSDDESSQVDPSRDLERIHTDIIGILVQFKDLFSSSAEVVDTICTILRAGFSETDPGPFVFPPHMVTEIITSNWQSRVATVVNTASTFASSLNAGRHKKNAVPTLRILLPWVFNLLHQLPGPEVDPELSQYGIEFAQRVLSRHPEVLMSQGPDVLEFLFHFAMRLLNGNEPLPKAAAAEFWAVFISAKSDDPNVQATLNDAMSHFGPQLSHSLMQNIGGRAPRSDLDKLSEPLKKLIVQHVHASKWLEAALNDESFPSKKVLPNDKALFVKKLVSLRGAKATNQVVRDFWLACRGSNFAYVS</sequence>
<dbReference type="InterPro" id="IPR057942">
    <property type="entry name" value="TPR_TNPO3_IPO13_3rd"/>
</dbReference>
<dbReference type="EMBL" id="JANPWZ010001015">
    <property type="protein sequence ID" value="KAJ3569628.1"/>
    <property type="molecule type" value="Genomic_DNA"/>
</dbReference>
<evidence type="ECO:0000313" key="6">
    <source>
        <dbReference type="EMBL" id="KAJ3569628.1"/>
    </source>
</evidence>
<dbReference type="GO" id="GO:0005737">
    <property type="term" value="C:cytoplasm"/>
    <property type="evidence" value="ECO:0007669"/>
    <property type="project" value="TreeGrafter"/>
</dbReference>
<dbReference type="InterPro" id="IPR051345">
    <property type="entry name" value="Importin_beta-like_NTR"/>
</dbReference>
<comment type="caution">
    <text evidence="6">The sequence shown here is derived from an EMBL/GenBank/DDBJ whole genome shotgun (WGS) entry which is preliminary data.</text>
</comment>
<comment type="similarity">
    <text evidence="2">Belongs to the importin beta family.</text>
</comment>
<organism evidence="6 7">
    <name type="scientific">Xylaria arbuscula</name>
    <dbReference type="NCBI Taxonomy" id="114810"/>
    <lineage>
        <taxon>Eukaryota</taxon>
        <taxon>Fungi</taxon>
        <taxon>Dikarya</taxon>
        <taxon>Ascomycota</taxon>
        <taxon>Pezizomycotina</taxon>
        <taxon>Sordariomycetes</taxon>
        <taxon>Xylariomycetidae</taxon>
        <taxon>Xylariales</taxon>
        <taxon>Xylariaceae</taxon>
        <taxon>Xylaria</taxon>
    </lineage>
</organism>
<proteinExistence type="inferred from homology"/>
<dbReference type="OrthoDB" id="2016913at2759"/>
<dbReference type="PANTHER" id="PTHR12363:SF33">
    <property type="entry name" value="IMPORTIN-13"/>
    <property type="match status" value="1"/>
</dbReference>
<evidence type="ECO:0008006" key="8">
    <source>
        <dbReference type="Google" id="ProtNLM"/>
    </source>
</evidence>
<dbReference type="GO" id="GO:0005634">
    <property type="term" value="C:nucleus"/>
    <property type="evidence" value="ECO:0007669"/>
    <property type="project" value="UniProtKB-SubCell"/>
</dbReference>
<protein>
    <recommendedName>
        <fullName evidence="8">Importin N-terminal domain-containing protein</fullName>
    </recommendedName>
</protein>
<evidence type="ECO:0000256" key="5">
    <source>
        <dbReference type="ARBA" id="ARBA00023242"/>
    </source>
</evidence>
<keyword evidence="3" id="KW-0813">Transport</keyword>
<dbReference type="Gene3D" id="1.25.10.10">
    <property type="entry name" value="Leucine-rich Repeat Variant"/>
    <property type="match status" value="1"/>
</dbReference>
<evidence type="ECO:0000256" key="3">
    <source>
        <dbReference type="ARBA" id="ARBA00022448"/>
    </source>
</evidence>
<evidence type="ECO:0000256" key="4">
    <source>
        <dbReference type="ARBA" id="ARBA00022927"/>
    </source>
</evidence>
<evidence type="ECO:0000313" key="7">
    <source>
        <dbReference type="Proteomes" id="UP001148614"/>
    </source>
</evidence>
<name>A0A9W8NCM0_9PEZI</name>
<dbReference type="Pfam" id="PF18806">
    <property type="entry name" value="Importin_rep_3"/>
    <property type="match status" value="1"/>
</dbReference>
<keyword evidence="7" id="KW-1185">Reference proteome</keyword>
<dbReference type="Proteomes" id="UP001148614">
    <property type="component" value="Unassembled WGS sequence"/>
</dbReference>
<evidence type="ECO:0000256" key="1">
    <source>
        <dbReference type="ARBA" id="ARBA00004123"/>
    </source>
</evidence>
<dbReference type="VEuPathDB" id="FungiDB:F4678DRAFT_415636"/>
<keyword evidence="5" id="KW-0539">Nucleus</keyword>
<evidence type="ECO:0000256" key="2">
    <source>
        <dbReference type="ARBA" id="ARBA00007991"/>
    </source>
</evidence>
<dbReference type="InterPro" id="IPR040520">
    <property type="entry name" value="Importin_rep_3"/>
</dbReference>
<accession>A0A9W8NCM0</accession>
<dbReference type="InterPro" id="IPR016024">
    <property type="entry name" value="ARM-type_fold"/>
</dbReference>
<dbReference type="SUPFAM" id="SSF48371">
    <property type="entry name" value="ARM repeat"/>
    <property type="match status" value="1"/>
</dbReference>
<dbReference type="PANTHER" id="PTHR12363">
    <property type="entry name" value="TRANSPORTIN 3 AND IMPORTIN 13"/>
    <property type="match status" value="1"/>
</dbReference>
<dbReference type="GO" id="GO:0006606">
    <property type="term" value="P:protein import into nucleus"/>
    <property type="evidence" value="ECO:0007669"/>
    <property type="project" value="TreeGrafter"/>
</dbReference>
<dbReference type="Pfam" id="PF24140">
    <property type="entry name" value="TPR_TNPO3_IPO13_3rd"/>
    <property type="match status" value="1"/>
</dbReference>
<reference evidence="6" key="1">
    <citation type="submission" date="2022-07" db="EMBL/GenBank/DDBJ databases">
        <title>Genome Sequence of Xylaria arbuscula.</title>
        <authorList>
            <person name="Buettner E."/>
        </authorList>
    </citation>
    <scope>NUCLEOTIDE SEQUENCE</scope>
    <source>
        <strain evidence="6">VT107</strain>
    </source>
</reference>
<keyword evidence="4" id="KW-0653">Protein transport</keyword>